<reference evidence="1 2" key="1">
    <citation type="submission" date="2020-08" db="EMBL/GenBank/DDBJ databases">
        <title>Genomic Encyclopedia of Type Strains, Phase IV (KMG-V): Genome sequencing to study the core and pangenomes of soil and plant-associated prokaryotes.</title>
        <authorList>
            <person name="Whitman W."/>
        </authorList>
    </citation>
    <scope>NUCLEOTIDE SEQUENCE [LARGE SCALE GENOMIC DNA]</scope>
    <source>
        <strain evidence="1 2">M2T3</strain>
    </source>
</reference>
<dbReference type="AlphaFoldDB" id="A0A7X0MKU2"/>
<protein>
    <submittedName>
        <fullName evidence="1">Uncharacterized protein</fullName>
    </submittedName>
</protein>
<gene>
    <name evidence="1" type="ORF">HDF25_002967</name>
</gene>
<sequence>MKYLHLKRFIITLFFLPLIWQSCKKDDVKRPKDNQPAKIEGNWFLSNTKMTAFDKNGQLLFTDSAKTVKGYNDDSVFNSNGFVSYGTLVQYEIVKIKEEQFLKYAIYGKAMMPKLYQINSQSFALEYIDSTSEKDKTRIYRDYFTKGINK</sequence>
<organism evidence="1 2">
    <name type="scientific">Pedobacter cryoconitis</name>
    <dbReference type="NCBI Taxonomy" id="188932"/>
    <lineage>
        <taxon>Bacteria</taxon>
        <taxon>Pseudomonadati</taxon>
        <taxon>Bacteroidota</taxon>
        <taxon>Sphingobacteriia</taxon>
        <taxon>Sphingobacteriales</taxon>
        <taxon>Sphingobacteriaceae</taxon>
        <taxon>Pedobacter</taxon>
    </lineage>
</organism>
<dbReference type="Proteomes" id="UP000521017">
    <property type="component" value="Unassembled WGS sequence"/>
</dbReference>
<proteinExistence type="predicted"/>
<name>A0A7X0MKU2_9SPHI</name>
<accession>A0A7X0MKU2</accession>
<dbReference type="RefSeq" id="WP_184625959.1">
    <property type="nucleotide sequence ID" value="NZ_JACHCC010000007.1"/>
</dbReference>
<comment type="caution">
    <text evidence="1">The sequence shown here is derived from an EMBL/GenBank/DDBJ whole genome shotgun (WGS) entry which is preliminary data.</text>
</comment>
<evidence type="ECO:0000313" key="1">
    <source>
        <dbReference type="EMBL" id="MBB6500808.1"/>
    </source>
</evidence>
<dbReference type="PROSITE" id="PS51257">
    <property type="entry name" value="PROKAR_LIPOPROTEIN"/>
    <property type="match status" value="1"/>
</dbReference>
<dbReference type="EMBL" id="JACHCC010000007">
    <property type="protein sequence ID" value="MBB6500808.1"/>
    <property type="molecule type" value="Genomic_DNA"/>
</dbReference>
<evidence type="ECO:0000313" key="2">
    <source>
        <dbReference type="Proteomes" id="UP000521017"/>
    </source>
</evidence>